<evidence type="ECO:0000256" key="2">
    <source>
        <dbReference type="ARBA" id="ARBA00012543"/>
    </source>
</evidence>
<dbReference type="Proteomes" id="UP000549394">
    <property type="component" value="Unassembled WGS sequence"/>
</dbReference>
<dbReference type="GO" id="GO:0005886">
    <property type="term" value="C:plasma membrane"/>
    <property type="evidence" value="ECO:0007669"/>
    <property type="project" value="UniProtKB-SubCell"/>
</dbReference>
<feature type="transmembrane region" description="Helical" evidence="13">
    <location>
        <begin position="200"/>
        <end position="218"/>
    </location>
</feature>
<evidence type="ECO:0000256" key="9">
    <source>
        <dbReference type="ARBA" id="ARBA00023136"/>
    </source>
</evidence>
<name>A0A7I8VVD3_9ANNE</name>
<feature type="transmembrane region" description="Helical" evidence="13">
    <location>
        <begin position="976"/>
        <end position="997"/>
    </location>
</feature>
<evidence type="ECO:0000256" key="10">
    <source>
        <dbReference type="ARBA" id="ARBA00023180"/>
    </source>
</evidence>
<keyword evidence="6 13" id="KW-0812">Transmembrane</keyword>
<comment type="similarity">
    <text evidence="11">Belongs to the chitin synthase family. Class IV subfamily.</text>
</comment>
<keyword evidence="5" id="KW-0808">Transferase</keyword>
<keyword evidence="15" id="KW-1185">Reference proteome</keyword>
<dbReference type="AlphaFoldDB" id="A0A7I8VVD3"/>
<feature type="transmembrane region" description="Helical" evidence="13">
    <location>
        <begin position="142"/>
        <end position="163"/>
    </location>
</feature>
<dbReference type="Gene3D" id="3.90.550.10">
    <property type="entry name" value="Spore Coat Polysaccharide Biosynthesis Protein SpsA, Chain A"/>
    <property type="match status" value="1"/>
</dbReference>
<comment type="subcellular location">
    <subcellularLocation>
        <location evidence="1">Cell membrane</location>
        <topology evidence="1">Multi-pass membrane protein</topology>
    </subcellularLocation>
</comment>
<feature type="transmembrane region" description="Helical" evidence="13">
    <location>
        <begin position="1024"/>
        <end position="1045"/>
    </location>
</feature>
<evidence type="ECO:0000256" key="5">
    <source>
        <dbReference type="ARBA" id="ARBA00022679"/>
    </source>
</evidence>
<dbReference type="GO" id="GO:0004100">
    <property type="term" value="F:chitin synthase activity"/>
    <property type="evidence" value="ECO:0007669"/>
    <property type="project" value="UniProtKB-EC"/>
</dbReference>
<evidence type="ECO:0000256" key="6">
    <source>
        <dbReference type="ARBA" id="ARBA00022692"/>
    </source>
</evidence>
<keyword evidence="3" id="KW-1003">Cell membrane</keyword>
<keyword evidence="7 13" id="KW-1133">Transmembrane helix</keyword>
<gene>
    <name evidence="14" type="ORF">DGYR_LOCUS6888</name>
</gene>
<organism evidence="14 15">
    <name type="scientific">Dimorphilus gyrociliatus</name>
    <dbReference type="NCBI Taxonomy" id="2664684"/>
    <lineage>
        <taxon>Eukaryota</taxon>
        <taxon>Metazoa</taxon>
        <taxon>Spiralia</taxon>
        <taxon>Lophotrochozoa</taxon>
        <taxon>Annelida</taxon>
        <taxon>Polychaeta</taxon>
        <taxon>Polychaeta incertae sedis</taxon>
        <taxon>Dinophilidae</taxon>
        <taxon>Dimorphilus</taxon>
    </lineage>
</organism>
<dbReference type="CDD" id="cd04190">
    <property type="entry name" value="Chitin_synth_C"/>
    <property type="match status" value="1"/>
</dbReference>
<feature type="transmembrane region" description="Helical" evidence="13">
    <location>
        <begin position="175"/>
        <end position="194"/>
    </location>
</feature>
<keyword evidence="8" id="KW-0175">Coiled coil</keyword>
<feature type="transmembrane region" description="Helical" evidence="13">
    <location>
        <begin position="271"/>
        <end position="291"/>
    </location>
</feature>
<reference evidence="14 15" key="1">
    <citation type="submission" date="2020-08" db="EMBL/GenBank/DDBJ databases">
        <authorList>
            <person name="Hejnol A."/>
        </authorList>
    </citation>
    <scope>NUCLEOTIDE SEQUENCE [LARGE SCALE GENOMIC DNA]</scope>
</reference>
<feature type="transmembrane region" description="Helical" evidence="13">
    <location>
        <begin position="298"/>
        <end position="317"/>
    </location>
</feature>
<evidence type="ECO:0000256" key="8">
    <source>
        <dbReference type="ARBA" id="ARBA00023054"/>
    </source>
</evidence>
<keyword evidence="4" id="KW-0328">Glycosyltransferase</keyword>
<dbReference type="PANTHER" id="PTHR22914">
    <property type="entry name" value="CHITIN SYNTHASE"/>
    <property type="match status" value="1"/>
</dbReference>
<protein>
    <recommendedName>
        <fullName evidence="2">chitin synthase</fullName>
        <ecNumber evidence="2">2.4.1.16</ecNumber>
    </recommendedName>
</protein>
<keyword evidence="9 13" id="KW-0472">Membrane</keyword>
<comment type="catalytic activity">
    <reaction evidence="12">
        <text>[(1-&gt;4)-N-acetyl-beta-D-glucosaminyl](n) + UDP-N-acetyl-alpha-D-glucosamine = [(1-&gt;4)-N-acetyl-beta-D-glucosaminyl](n+1) + UDP + H(+)</text>
        <dbReference type="Rhea" id="RHEA:16637"/>
        <dbReference type="Rhea" id="RHEA-COMP:9593"/>
        <dbReference type="Rhea" id="RHEA-COMP:9595"/>
        <dbReference type="ChEBI" id="CHEBI:15378"/>
        <dbReference type="ChEBI" id="CHEBI:17029"/>
        <dbReference type="ChEBI" id="CHEBI:57705"/>
        <dbReference type="ChEBI" id="CHEBI:58223"/>
        <dbReference type="EC" id="2.4.1.16"/>
    </reaction>
</comment>
<dbReference type="InterPro" id="IPR004835">
    <property type="entry name" value="Chitin_synth"/>
</dbReference>
<dbReference type="EC" id="2.4.1.16" evidence="2"/>
<evidence type="ECO:0000256" key="4">
    <source>
        <dbReference type="ARBA" id="ARBA00022676"/>
    </source>
</evidence>
<dbReference type="EMBL" id="CAJFCJ010000009">
    <property type="protein sequence ID" value="CAD5118528.1"/>
    <property type="molecule type" value="Genomic_DNA"/>
</dbReference>
<dbReference type="FunFam" id="3.90.550.10:FF:000139">
    <property type="entry name" value="Chitin synthase 8"/>
    <property type="match status" value="1"/>
</dbReference>
<evidence type="ECO:0000256" key="7">
    <source>
        <dbReference type="ARBA" id="ARBA00022989"/>
    </source>
</evidence>
<evidence type="ECO:0000256" key="3">
    <source>
        <dbReference type="ARBA" id="ARBA00022475"/>
    </source>
</evidence>
<feature type="transmembrane region" description="Helical" evidence="13">
    <location>
        <begin position="742"/>
        <end position="772"/>
    </location>
</feature>
<feature type="transmembrane region" description="Helical" evidence="13">
    <location>
        <begin position="82"/>
        <end position="103"/>
    </location>
</feature>
<feature type="transmembrane region" description="Helical" evidence="13">
    <location>
        <begin position="39"/>
        <end position="62"/>
    </location>
</feature>
<feature type="transmembrane region" description="Helical" evidence="13">
    <location>
        <begin position="239"/>
        <end position="259"/>
    </location>
</feature>
<evidence type="ECO:0000256" key="11">
    <source>
        <dbReference type="ARBA" id="ARBA00046329"/>
    </source>
</evidence>
<dbReference type="PANTHER" id="PTHR22914:SF42">
    <property type="entry name" value="CHITIN SYNTHASE"/>
    <property type="match status" value="1"/>
</dbReference>
<accession>A0A7I8VVD3</accession>
<feature type="transmembrane region" description="Helical" evidence="13">
    <location>
        <begin position="870"/>
        <end position="889"/>
    </location>
</feature>
<dbReference type="OrthoDB" id="370884at2759"/>
<feature type="transmembrane region" description="Helical" evidence="13">
    <location>
        <begin position="842"/>
        <end position="858"/>
    </location>
</feature>
<evidence type="ECO:0000313" key="14">
    <source>
        <dbReference type="EMBL" id="CAD5118528.1"/>
    </source>
</evidence>
<comment type="caution">
    <text evidence="14">The sequence shown here is derived from an EMBL/GenBank/DDBJ whole genome shotgun (WGS) entry which is preliminary data.</text>
</comment>
<evidence type="ECO:0000256" key="13">
    <source>
        <dbReference type="SAM" id="Phobius"/>
    </source>
</evidence>
<keyword evidence="10" id="KW-0325">Glycoprotein</keyword>
<evidence type="ECO:0000313" key="15">
    <source>
        <dbReference type="Proteomes" id="UP000549394"/>
    </source>
</evidence>
<dbReference type="InterPro" id="IPR029044">
    <property type="entry name" value="Nucleotide-diphossugar_trans"/>
</dbReference>
<dbReference type="Pfam" id="PF03142">
    <property type="entry name" value="Chitin_synth_2"/>
    <property type="match status" value="1"/>
</dbReference>
<dbReference type="GO" id="GO:0006031">
    <property type="term" value="P:chitin biosynthetic process"/>
    <property type="evidence" value="ECO:0007669"/>
    <property type="project" value="TreeGrafter"/>
</dbReference>
<dbReference type="SUPFAM" id="SSF53448">
    <property type="entry name" value="Nucleotide-diphospho-sugar transferases"/>
    <property type="match status" value="1"/>
</dbReference>
<evidence type="ECO:0000256" key="12">
    <source>
        <dbReference type="ARBA" id="ARBA00048014"/>
    </source>
</evidence>
<proteinExistence type="inferred from homology"/>
<feature type="transmembrane region" description="Helical" evidence="13">
    <location>
        <begin position="115"/>
        <end position="136"/>
    </location>
</feature>
<sequence length="1155" mass="133748">MMNEERDSRRTEWDRFRYIEPERQNSHEIVRILTKVLKFLSYFVLFAAILFSSVASKISFTWLSSSVKNETITSRTDESTTALIIALEVPYALAFLISAIKATFGGARRPNFSQLIQTIFVDCIQAVGVCLIAFNIQNMLDVRASVLVTSNICLLPIIVSLLFSKPTGFWSNGIWKGSSFIFGLIQLGITIFFAIKFESWEIPVGLTCCTIQFWLNFVDSESKILPIKQSAEEMKTNTAPFSALFKGITVLLFPFAFYSDFRFSTVSISNYPLFIQIGSSLVAYYLAVISCRLTMQKFAFSLALTLSTPLALLVVWLDCRQGILEIFRSDILCKEEIDWWDYLLYGLSWIVFLMVNCHIWFPSQLRMQKSEQLFLFPMFDSPLLCEGLLLNRRRFDNHPDLIKDFCIPKIFACATVWHETKQEMTQLLKSIFRMDMDYSARKKTKEIFGIDNPDLYEFQTEIFFDDAMELNENDEVIFNNYVHRFLQSINEAASSVHQEEVEFEHPARIITPYGGRLEWCLPGGSRLTVHLKDSTKFRKNKRWSQCMYIYYLLGFRKLDEQEADQTYILALDGDVDFQPEAVRVLLDKMKSNPKVGAACGRIHPIGKGPVIWYQKFEYAIGHWLQKAAEHVYGCVLCSPGCFSLFRGSALMDDNVARRYAITCTSASEFVQFDQGEDRWLCTLLLQQGYKVEYCAVADALTYAPQSFAEFYNQRRRWVPSTMFNLMDILSSCRTTVAKNDNFSYLFVAYQFLLFISSILGPATILMMIAGAYNAVLNIDLWQSYLLSIGPAIFYLAVCLVLKPDIQLKVSAVFSALYAIVMTIVTIGTIVTAVQDSWSSPNVVFVLALAGFFIITALMHPQEIFCIVHGLLYYLCIPSGYLLLPIYALCNLNIISWGTREEAEESEDEARKRYKVSRKYDDGWIHDKYINFGIMKELSTEEVFFWKQLKEHYLHPLNLSEKEKSKMEKDLKNLRNSMVLGFVMLNTLWMVVIFQLQLLKEALEDFFFITIPRSDDEMPENFEPIGLLSLSLFTLILLLQFIASVIHRCETFLHLLSITQIQWPWSTKTELDSEETLNLCKRLQALNYTPEHTRIENHKSSIAARRKRFRQRRKIDQDFFEERFKRHYNRWLNTTLTAKNFREIQNFNSIHIGLQQ</sequence>
<feature type="transmembrane region" description="Helical" evidence="13">
    <location>
        <begin position="809"/>
        <end position="830"/>
    </location>
</feature>
<feature type="transmembrane region" description="Helical" evidence="13">
    <location>
        <begin position="784"/>
        <end position="803"/>
    </location>
</feature>
<evidence type="ECO:0000256" key="1">
    <source>
        <dbReference type="ARBA" id="ARBA00004651"/>
    </source>
</evidence>